<dbReference type="AlphaFoldDB" id="A0A5C5YQI5"/>
<reference evidence="10 11" key="1">
    <citation type="submission" date="2019-02" db="EMBL/GenBank/DDBJ databases">
        <title>Deep-cultivation of Planctomycetes and their phenomic and genomic characterization uncovers novel biology.</title>
        <authorList>
            <person name="Wiegand S."/>
            <person name="Jogler M."/>
            <person name="Boedeker C."/>
            <person name="Pinto D."/>
            <person name="Vollmers J."/>
            <person name="Rivas-Marin E."/>
            <person name="Kohn T."/>
            <person name="Peeters S.H."/>
            <person name="Heuer A."/>
            <person name="Rast P."/>
            <person name="Oberbeckmann S."/>
            <person name="Bunk B."/>
            <person name="Jeske O."/>
            <person name="Meyerdierks A."/>
            <person name="Storesund J.E."/>
            <person name="Kallscheuer N."/>
            <person name="Luecker S."/>
            <person name="Lage O.M."/>
            <person name="Pohl T."/>
            <person name="Merkel B.J."/>
            <person name="Hornburger P."/>
            <person name="Mueller R.-W."/>
            <person name="Bruemmer F."/>
            <person name="Labrenz M."/>
            <person name="Spormann A.M."/>
            <person name="Op Den Camp H."/>
            <person name="Overmann J."/>
            <person name="Amann R."/>
            <person name="Jetten M.S.M."/>
            <person name="Mascher T."/>
            <person name="Medema M.H."/>
            <person name="Devos D.P."/>
            <person name="Kaster A.-K."/>
            <person name="Ovreas L."/>
            <person name="Rohde M."/>
            <person name="Galperin M.Y."/>
            <person name="Jogler C."/>
        </authorList>
    </citation>
    <scope>NUCLEOTIDE SEQUENCE [LARGE SCALE GENOMIC DNA]</scope>
    <source>
        <strain evidence="10 11">Pla123a</strain>
    </source>
</reference>
<dbReference type="NCBIfam" id="TIGR02227">
    <property type="entry name" value="sigpep_I_bact"/>
    <property type="match status" value="1"/>
</dbReference>
<keyword evidence="11" id="KW-1185">Reference proteome</keyword>
<dbReference type="GO" id="GO:0006465">
    <property type="term" value="P:signal peptide processing"/>
    <property type="evidence" value="ECO:0007669"/>
    <property type="project" value="InterPro"/>
</dbReference>
<evidence type="ECO:0000256" key="7">
    <source>
        <dbReference type="RuleBase" id="RU362042"/>
    </source>
</evidence>
<evidence type="ECO:0000256" key="3">
    <source>
        <dbReference type="ARBA" id="ARBA00013208"/>
    </source>
</evidence>
<dbReference type="GO" id="GO:0009003">
    <property type="term" value="F:signal peptidase activity"/>
    <property type="evidence" value="ECO:0007669"/>
    <property type="project" value="UniProtKB-EC"/>
</dbReference>
<evidence type="ECO:0000256" key="1">
    <source>
        <dbReference type="ARBA" id="ARBA00000677"/>
    </source>
</evidence>
<dbReference type="Gene3D" id="2.10.109.10">
    <property type="entry name" value="Umud Fragment, subunit A"/>
    <property type="match status" value="2"/>
</dbReference>
<comment type="caution">
    <text evidence="10">The sequence shown here is derived from an EMBL/GenBank/DDBJ whole genome shotgun (WGS) entry which is preliminary data.</text>
</comment>
<proteinExistence type="inferred from homology"/>
<dbReference type="EC" id="3.4.21.89" evidence="3 7"/>
<accession>A0A5C5YQI5</accession>
<dbReference type="InterPro" id="IPR019757">
    <property type="entry name" value="Pept_S26A_signal_pept_1_Lys-AS"/>
</dbReference>
<dbReference type="Pfam" id="PF10502">
    <property type="entry name" value="Peptidase_S26"/>
    <property type="match status" value="2"/>
</dbReference>
<feature type="transmembrane region" description="Helical" evidence="7">
    <location>
        <begin position="39"/>
        <end position="56"/>
    </location>
</feature>
<gene>
    <name evidence="10" type="primary">sipV</name>
    <name evidence="10" type="ORF">Pla123a_24480</name>
</gene>
<dbReference type="EMBL" id="SJPO01000005">
    <property type="protein sequence ID" value="TWT77020.1"/>
    <property type="molecule type" value="Genomic_DNA"/>
</dbReference>
<dbReference type="CDD" id="cd06530">
    <property type="entry name" value="S26_SPase_I"/>
    <property type="match status" value="1"/>
</dbReference>
<dbReference type="GO" id="GO:0004252">
    <property type="term" value="F:serine-type endopeptidase activity"/>
    <property type="evidence" value="ECO:0007669"/>
    <property type="project" value="InterPro"/>
</dbReference>
<feature type="active site" evidence="6">
    <location>
        <position position="191"/>
    </location>
</feature>
<evidence type="ECO:0000259" key="9">
    <source>
        <dbReference type="Pfam" id="PF10502"/>
    </source>
</evidence>
<dbReference type="PROSITE" id="PS00760">
    <property type="entry name" value="SPASE_I_2"/>
    <property type="match status" value="1"/>
</dbReference>
<comment type="similarity">
    <text evidence="2 7">Belongs to the peptidase S26 family.</text>
</comment>
<dbReference type="GO" id="GO:0016020">
    <property type="term" value="C:membrane"/>
    <property type="evidence" value="ECO:0007669"/>
    <property type="project" value="UniProtKB-SubCell"/>
</dbReference>
<name>A0A5C5YQI5_9BACT</name>
<protein>
    <recommendedName>
        <fullName evidence="4 7">Signal peptidase I</fullName>
        <ecNumber evidence="3 7">3.4.21.89</ecNumber>
    </recommendedName>
</protein>
<dbReference type="InterPro" id="IPR019533">
    <property type="entry name" value="Peptidase_S26"/>
</dbReference>
<dbReference type="PANTHER" id="PTHR43390:SF1">
    <property type="entry name" value="CHLOROPLAST PROCESSING PEPTIDASE"/>
    <property type="match status" value="1"/>
</dbReference>
<evidence type="ECO:0000256" key="6">
    <source>
        <dbReference type="PIRSR" id="PIRSR600223-1"/>
    </source>
</evidence>
<dbReference type="PANTHER" id="PTHR43390">
    <property type="entry name" value="SIGNAL PEPTIDASE I"/>
    <property type="match status" value="1"/>
</dbReference>
<comment type="catalytic activity">
    <reaction evidence="1 7">
        <text>Cleavage of hydrophobic, N-terminal signal or leader sequences from secreted and periplasmic proteins.</text>
        <dbReference type="EC" id="3.4.21.89"/>
    </reaction>
</comment>
<evidence type="ECO:0000313" key="10">
    <source>
        <dbReference type="EMBL" id="TWT77020.1"/>
    </source>
</evidence>
<dbReference type="SUPFAM" id="SSF51306">
    <property type="entry name" value="LexA/Signal peptidase"/>
    <property type="match status" value="2"/>
</dbReference>
<evidence type="ECO:0000313" key="11">
    <source>
        <dbReference type="Proteomes" id="UP000318478"/>
    </source>
</evidence>
<dbReference type="RefSeq" id="WP_197527901.1">
    <property type="nucleotide sequence ID" value="NZ_SJPO01000005.1"/>
</dbReference>
<feature type="active site" evidence="6">
    <location>
        <position position="67"/>
    </location>
</feature>
<feature type="domain" description="Peptidase S26" evidence="9">
    <location>
        <begin position="558"/>
        <end position="613"/>
    </location>
</feature>
<feature type="domain" description="Peptidase S26" evidence="9">
    <location>
        <begin position="154"/>
        <end position="217"/>
    </location>
</feature>
<evidence type="ECO:0000256" key="2">
    <source>
        <dbReference type="ARBA" id="ARBA00009370"/>
    </source>
</evidence>
<keyword evidence="7" id="KW-0645">Protease</keyword>
<organism evidence="10 11">
    <name type="scientific">Posidoniimonas polymericola</name>
    <dbReference type="NCBI Taxonomy" id="2528002"/>
    <lineage>
        <taxon>Bacteria</taxon>
        <taxon>Pseudomonadati</taxon>
        <taxon>Planctomycetota</taxon>
        <taxon>Planctomycetia</taxon>
        <taxon>Pirellulales</taxon>
        <taxon>Lacipirellulaceae</taxon>
        <taxon>Posidoniimonas</taxon>
    </lineage>
</organism>
<dbReference type="Proteomes" id="UP000318478">
    <property type="component" value="Unassembled WGS sequence"/>
</dbReference>
<keyword evidence="7" id="KW-1133">Transmembrane helix</keyword>
<evidence type="ECO:0000256" key="8">
    <source>
        <dbReference type="SAM" id="MobiDB-lite"/>
    </source>
</evidence>
<evidence type="ECO:0000256" key="4">
    <source>
        <dbReference type="ARBA" id="ARBA00019232"/>
    </source>
</evidence>
<sequence>MGKKTKNKRRGPEPVNTTPLPKKRAEKDPRKHGQATRETVESLVIAFVLAFLFRTFQAEAFVIPTGSMAPTLMGRHADMHCPECGQRYRINESELTDSDVDRIREMRGGRVSPAQIMAENRGLAGQCPNCRRINWLGPVNGIRESQDAVLERSYSGDRILVNKYLYSFTDPQRWDVVVFKYPGDAVQNYIKRLVGLPGEELEIKGGDLFVRENDSDEFKIVRKPPKKIMAVRQLVYDSAREPAELRQAGYPLRWTPANDGWTAEEAVNNKRVDLAYQAKATDDTSWLRYSHIPANAVTWATAERTGIDLGPDAKPQLITDYNAYNTTIDGQQLRRQDGRVALPTNDQGLHWVGDLIVDAEVDIASDEGKLVLELVEAGCRFRCTFEVADGSAELTALPFGSTAAQPIAACGKTGVRGDGSHELRMANVDSRLTVWVDGGVLKFDKPTDYDAQELLASDGGILPQQDDANPGDLSPAGIGAEGLEATVDRVTLWRDIYYIAEKNTKDDVTPNRGWPPSDFLMTTSPGEVAVKTDNGPVTWYDMMHDPAAWDAFRARRSQTFKLGEDQFFVMGDNSAASSDARLWAAGNGGKGGIPGGPYLERKMLIGKAVCVYWPHSFDRLPGTSIPFPLFPNVRDMRLVR</sequence>
<dbReference type="InterPro" id="IPR036286">
    <property type="entry name" value="LexA/Signal_pep-like_sf"/>
</dbReference>
<dbReference type="InterPro" id="IPR000223">
    <property type="entry name" value="Pept_S26A_signal_pept_1"/>
</dbReference>
<feature type="region of interest" description="Disordered" evidence="8">
    <location>
        <begin position="1"/>
        <end position="37"/>
    </location>
</feature>
<keyword evidence="5 7" id="KW-0378">Hydrolase</keyword>
<keyword evidence="7" id="KW-0472">Membrane</keyword>
<keyword evidence="7" id="KW-0812">Transmembrane</keyword>
<evidence type="ECO:0000256" key="5">
    <source>
        <dbReference type="ARBA" id="ARBA00022801"/>
    </source>
</evidence>
<comment type="subcellular location">
    <subcellularLocation>
        <location evidence="7">Membrane</location>
        <topology evidence="7">Single-pass type II membrane protein</topology>
    </subcellularLocation>
</comment>